<name>A0A6S7GY07_PARCT</name>
<keyword evidence="3 5" id="KW-0808">Transferase</keyword>
<dbReference type="GO" id="GO:0005794">
    <property type="term" value="C:Golgi apparatus"/>
    <property type="evidence" value="ECO:0007669"/>
    <property type="project" value="TreeGrafter"/>
</dbReference>
<evidence type="ECO:0000256" key="2">
    <source>
        <dbReference type="ARBA" id="ARBA00010441"/>
    </source>
</evidence>
<dbReference type="Gene3D" id="1.20.120.1760">
    <property type="match status" value="1"/>
</dbReference>
<keyword evidence="7" id="KW-1185">Reference proteome</keyword>
<gene>
    <name evidence="6" type="ORF">PACLA_8A046333</name>
</gene>
<organism evidence="6 7">
    <name type="scientific">Paramuricea clavata</name>
    <name type="common">Red gorgonian</name>
    <name type="synonym">Violescent sea-whip</name>
    <dbReference type="NCBI Taxonomy" id="317549"/>
    <lineage>
        <taxon>Eukaryota</taxon>
        <taxon>Metazoa</taxon>
        <taxon>Cnidaria</taxon>
        <taxon>Anthozoa</taxon>
        <taxon>Octocorallia</taxon>
        <taxon>Malacalcyonacea</taxon>
        <taxon>Plexauridae</taxon>
        <taxon>Paramuricea</taxon>
    </lineage>
</organism>
<comment type="caution">
    <text evidence="6">The sequence shown here is derived from an EMBL/GenBank/DDBJ whole genome shotgun (WGS) entry which is preliminary data.</text>
</comment>
<protein>
    <submittedName>
        <fullName evidence="6">Ethanolaminephosphotransferase 1</fullName>
    </submittedName>
</protein>
<dbReference type="GO" id="GO:0004307">
    <property type="term" value="F:ethanolaminephosphotransferase activity"/>
    <property type="evidence" value="ECO:0007669"/>
    <property type="project" value="TreeGrafter"/>
</dbReference>
<dbReference type="Pfam" id="PF01066">
    <property type="entry name" value="CDP-OH_P_transf"/>
    <property type="match status" value="1"/>
</dbReference>
<dbReference type="PANTHER" id="PTHR10414:SF71">
    <property type="entry name" value="FI05338P"/>
    <property type="match status" value="1"/>
</dbReference>
<dbReference type="InterPro" id="IPR014472">
    <property type="entry name" value="CHOPT"/>
</dbReference>
<keyword evidence="4" id="KW-0472">Membrane</keyword>
<dbReference type="InterPro" id="IPR000462">
    <property type="entry name" value="CDP-OH_P_trans"/>
</dbReference>
<comment type="subcellular location">
    <subcellularLocation>
        <location evidence="1">Membrane</location>
    </subcellularLocation>
</comment>
<dbReference type="InterPro" id="IPR043130">
    <property type="entry name" value="CDP-OH_PTrfase_TM_dom"/>
</dbReference>
<sequence length="385" mass="44554">MARKYLSAAQLDGFKRYKYSSRDTSPLSVYMMHPFWNKAVKIFPMWLAPNVMTFLGWVLTVAIFLILSYYDPYIVAAGSYNNLHKQYHIPQWIWIYIALAHFVAHTLDGCDGKQARRTNSSSPLGELFDHGIDSMAIWLIAVCTCSVFGQSPLSINIWEYHWAMVVILIGFYTAHWEKYITGVLFLPWAYDFSQLTLLGVYLCAYFFGIDFWKTPLYNDIYLTHLFKWTTHLSFFGLFFPLTLNNIYRSKVEKTDRGLSLGEALKPGIPLFTCFSLFTIWAYYSPSNILQEHPRLFFTSLGIVFSNITCRLIVNTMSHQKCEIFSNMFIPLILIDIALFLVSFNEVYVLAFYTVIIGCVHVDYGIGVVNDLCNMLRIRCFSLKPL</sequence>
<dbReference type="GO" id="GO:0006646">
    <property type="term" value="P:phosphatidylethanolamine biosynthetic process"/>
    <property type="evidence" value="ECO:0007669"/>
    <property type="project" value="TreeGrafter"/>
</dbReference>
<evidence type="ECO:0000256" key="1">
    <source>
        <dbReference type="ARBA" id="ARBA00004370"/>
    </source>
</evidence>
<dbReference type="AlphaFoldDB" id="A0A6S7GY07"/>
<evidence type="ECO:0000256" key="5">
    <source>
        <dbReference type="RuleBase" id="RU003750"/>
    </source>
</evidence>
<dbReference type="PANTHER" id="PTHR10414">
    <property type="entry name" value="ETHANOLAMINEPHOSPHOTRANSFERASE"/>
    <property type="match status" value="1"/>
</dbReference>
<dbReference type="PIRSF" id="PIRSF015665">
    <property type="entry name" value="CHOPT"/>
    <property type="match status" value="1"/>
</dbReference>
<dbReference type="Proteomes" id="UP001152795">
    <property type="component" value="Unassembled WGS sequence"/>
</dbReference>
<dbReference type="GO" id="GO:0005789">
    <property type="term" value="C:endoplasmic reticulum membrane"/>
    <property type="evidence" value="ECO:0007669"/>
    <property type="project" value="TreeGrafter"/>
</dbReference>
<dbReference type="EMBL" id="CACRXK020002991">
    <property type="protein sequence ID" value="CAB3996973.1"/>
    <property type="molecule type" value="Genomic_DNA"/>
</dbReference>
<evidence type="ECO:0000313" key="7">
    <source>
        <dbReference type="Proteomes" id="UP001152795"/>
    </source>
</evidence>
<evidence type="ECO:0000313" key="6">
    <source>
        <dbReference type="EMBL" id="CAB3996973.1"/>
    </source>
</evidence>
<comment type="similarity">
    <text evidence="2 5">Belongs to the CDP-alcohol phosphatidyltransferase class-I family.</text>
</comment>
<dbReference type="PROSITE" id="PS00379">
    <property type="entry name" value="CDP_ALCOHOL_P_TRANSF"/>
    <property type="match status" value="1"/>
</dbReference>
<dbReference type="FunFam" id="1.20.120.1760:FF:000016">
    <property type="entry name" value="ethanolaminephosphotransferase 1"/>
    <property type="match status" value="1"/>
</dbReference>
<evidence type="ECO:0000256" key="4">
    <source>
        <dbReference type="ARBA" id="ARBA00023136"/>
    </source>
</evidence>
<evidence type="ECO:0000256" key="3">
    <source>
        <dbReference type="ARBA" id="ARBA00022679"/>
    </source>
</evidence>
<dbReference type="InterPro" id="IPR048254">
    <property type="entry name" value="CDP_ALCOHOL_P_TRANSF_CS"/>
</dbReference>
<accession>A0A6S7GY07</accession>
<proteinExistence type="inferred from homology"/>
<dbReference type="OrthoDB" id="196717at2759"/>
<reference evidence="6" key="1">
    <citation type="submission" date="2020-04" db="EMBL/GenBank/DDBJ databases">
        <authorList>
            <person name="Alioto T."/>
            <person name="Alioto T."/>
            <person name="Gomez Garrido J."/>
        </authorList>
    </citation>
    <scope>NUCLEOTIDE SEQUENCE</scope>
    <source>
        <strain evidence="6">A484AB</strain>
    </source>
</reference>